<keyword evidence="7 8" id="KW-0472">Membrane</keyword>
<evidence type="ECO:0000256" key="1">
    <source>
        <dbReference type="ARBA" id="ARBA00004477"/>
    </source>
</evidence>
<evidence type="ECO:0000256" key="3">
    <source>
        <dbReference type="ARBA" id="ARBA00022679"/>
    </source>
</evidence>
<evidence type="ECO:0000256" key="4">
    <source>
        <dbReference type="ARBA" id="ARBA00022692"/>
    </source>
</evidence>
<comment type="subcellular location">
    <subcellularLocation>
        <location evidence="1 8">Endoplasmic reticulum membrane</location>
        <topology evidence="1 8">Multi-pass membrane protein</topology>
    </subcellularLocation>
</comment>
<feature type="transmembrane region" description="Helical" evidence="8">
    <location>
        <begin position="35"/>
        <end position="56"/>
    </location>
</feature>
<evidence type="ECO:0000313" key="9">
    <source>
        <dbReference type="EMBL" id="VDK52452.1"/>
    </source>
</evidence>
<keyword evidence="4 8" id="KW-0812">Transmembrane</keyword>
<gene>
    <name evidence="9" type="ORF">CGOC_LOCUS2380</name>
</gene>
<dbReference type="GO" id="GO:0000026">
    <property type="term" value="F:alpha-1,2-mannosyltransferase activity"/>
    <property type="evidence" value="ECO:0007669"/>
    <property type="project" value="TreeGrafter"/>
</dbReference>
<keyword evidence="6 8" id="KW-1133">Transmembrane helix</keyword>
<proteinExistence type="inferred from homology"/>
<evidence type="ECO:0000256" key="2">
    <source>
        <dbReference type="ARBA" id="ARBA00022676"/>
    </source>
</evidence>
<dbReference type="EC" id="2.4.1.-" evidence="8"/>
<dbReference type="Proteomes" id="UP000271889">
    <property type="component" value="Unassembled WGS sequence"/>
</dbReference>
<dbReference type="PANTHER" id="PTHR22760">
    <property type="entry name" value="GLYCOSYLTRANSFERASE"/>
    <property type="match status" value="1"/>
</dbReference>
<evidence type="ECO:0000313" key="10">
    <source>
        <dbReference type="Proteomes" id="UP000271889"/>
    </source>
</evidence>
<feature type="transmembrane region" description="Helical" evidence="8">
    <location>
        <begin position="6"/>
        <end position="23"/>
    </location>
</feature>
<dbReference type="Pfam" id="PF03901">
    <property type="entry name" value="Glyco_transf_22"/>
    <property type="match status" value="1"/>
</dbReference>
<keyword evidence="3" id="KW-0808">Transferase</keyword>
<dbReference type="InterPro" id="IPR005599">
    <property type="entry name" value="GPI_mannosylTrfase"/>
</dbReference>
<organism evidence="9 10">
    <name type="scientific">Cylicostephanus goldi</name>
    <name type="common">Nematode worm</name>
    <dbReference type="NCBI Taxonomy" id="71465"/>
    <lineage>
        <taxon>Eukaryota</taxon>
        <taxon>Metazoa</taxon>
        <taxon>Ecdysozoa</taxon>
        <taxon>Nematoda</taxon>
        <taxon>Chromadorea</taxon>
        <taxon>Rhabditida</taxon>
        <taxon>Rhabditina</taxon>
        <taxon>Rhabditomorpha</taxon>
        <taxon>Strongyloidea</taxon>
        <taxon>Strongylidae</taxon>
        <taxon>Cylicostephanus</taxon>
    </lineage>
</organism>
<feature type="transmembrane region" description="Helical" evidence="8">
    <location>
        <begin position="83"/>
        <end position="107"/>
    </location>
</feature>
<dbReference type="OrthoDB" id="10248435at2759"/>
<feature type="transmembrane region" description="Helical" evidence="8">
    <location>
        <begin position="137"/>
        <end position="155"/>
    </location>
</feature>
<name>A0A3P6QQ26_CYLGO</name>
<feature type="transmembrane region" description="Helical" evidence="8">
    <location>
        <begin position="164"/>
        <end position="182"/>
    </location>
</feature>
<accession>A0A3P6QQ26</accession>
<dbReference type="GO" id="GO:0005789">
    <property type="term" value="C:endoplasmic reticulum membrane"/>
    <property type="evidence" value="ECO:0007669"/>
    <property type="project" value="UniProtKB-SubCell"/>
</dbReference>
<protein>
    <recommendedName>
        <fullName evidence="8">Mannosyltransferase</fullName>
        <ecNumber evidence="8">2.4.1.-</ecNumber>
    </recommendedName>
</protein>
<evidence type="ECO:0000256" key="7">
    <source>
        <dbReference type="ARBA" id="ARBA00023136"/>
    </source>
</evidence>
<keyword evidence="2 8" id="KW-0328">Glycosyltransferase</keyword>
<dbReference type="PANTHER" id="PTHR22760:SF4">
    <property type="entry name" value="GPI MANNOSYLTRANSFERASE 3"/>
    <property type="match status" value="1"/>
</dbReference>
<evidence type="ECO:0000256" key="6">
    <source>
        <dbReference type="ARBA" id="ARBA00022989"/>
    </source>
</evidence>
<keyword evidence="10" id="KW-1185">Reference proteome</keyword>
<dbReference type="AlphaFoldDB" id="A0A3P6QQ26"/>
<feature type="transmembrane region" description="Helical" evidence="8">
    <location>
        <begin position="114"/>
        <end position="131"/>
    </location>
</feature>
<evidence type="ECO:0000256" key="5">
    <source>
        <dbReference type="ARBA" id="ARBA00022824"/>
    </source>
</evidence>
<evidence type="ECO:0000256" key="8">
    <source>
        <dbReference type="RuleBase" id="RU363075"/>
    </source>
</evidence>
<dbReference type="GO" id="GO:0006506">
    <property type="term" value="P:GPI anchor biosynthetic process"/>
    <property type="evidence" value="ECO:0007669"/>
    <property type="project" value="TreeGrafter"/>
</dbReference>
<dbReference type="EMBL" id="UYRV01005282">
    <property type="protein sequence ID" value="VDK52452.1"/>
    <property type="molecule type" value="Genomic_DNA"/>
</dbReference>
<comment type="similarity">
    <text evidence="8">Belongs to the glycosyltransferase 22 family.</text>
</comment>
<keyword evidence="5 8" id="KW-0256">Endoplasmic reticulum</keyword>
<reference evidence="9 10" key="1">
    <citation type="submission" date="2018-11" db="EMBL/GenBank/DDBJ databases">
        <authorList>
            <consortium name="Pathogen Informatics"/>
        </authorList>
    </citation>
    <scope>NUCLEOTIDE SEQUENCE [LARGE SCALE GENOMIC DNA]</scope>
</reference>
<sequence length="323" mass="36794">MLTIVMRPTAAILWAVFGLSHLLRHPKPLDLIFKTVLPAALPVLALCTLIDSLYYLRPTCALWNFFNFNVLKGGSAHFGVHPWYWYFLEGLPSVLTIQILPIVLGLLSPLRPTLLPLLASAVYVLAHTLLPHKEQRFLLPIIPLLCIYAGPFFAARKASPWRRVLLYTMLAVNAAIALYCGLRHQVGPYHAADSVLTLAAKKGGNASVAALMPCYTIPGHSYFHDGVDKIRMLDCSPSLDTSVPNKEMTADEADKFHKNPRNWVDRHWNEVRWHTYVLMFEKTYLQLADWFRRFHYTVCDRVFHADIPISDRQDRHIVVLCKT</sequence>